<dbReference type="SMART" id="SM00220">
    <property type="entry name" value="S_TKc"/>
    <property type="match status" value="1"/>
</dbReference>
<proteinExistence type="inferred from homology"/>
<dbReference type="Proteomes" id="UP001620626">
    <property type="component" value="Unassembled WGS sequence"/>
</dbReference>
<dbReference type="InterPro" id="IPR051131">
    <property type="entry name" value="NEK_Ser/Thr_kinase_NIMA"/>
</dbReference>
<dbReference type="SUPFAM" id="SSF56112">
    <property type="entry name" value="Protein kinase-like (PK-like)"/>
    <property type="match status" value="1"/>
</dbReference>
<dbReference type="GO" id="GO:0005524">
    <property type="term" value="F:ATP binding"/>
    <property type="evidence" value="ECO:0007669"/>
    <property type="project" value="UniProtKB-UniRule"/>
</dbReference>
<dbReference type="GO" id="GO:0004674">
    <property type="term" value="F:protein serine/threonine kinase activity"/>
    <property type="evidence" value="ECO:0007669"/>
    <property type="project" value="UniProtKB-KW"/>
</dbReference>
<keyword evidence="14" id="KW-1185">Reference proteome</keyword>
<evidence type="ECO:0000256" key="5">
    <source>
        <dbReference type="ARBA" id="ARBA00022741"/>
    </source>
</evidence>
<reference evidence="13 14" key="1">
    <citation type="submission" date="2024-10" db="EMBL/GenBank/DDBJ databases">
        <authorList>
            <person name="Kim D."/>
        </authorList>
    </citation>
    <scope>NUCLEOTIDE SEQUENCE [LARGE SCALE GENOMIC DNA]</scope>
    <source>
        <strain evidence="13">BH-2024</strain>
    </source>
</reference>
<evidence type="ECO:0000256" key="2">
    <source>
        <dbReference type="ARBA" id="ARBA00012513"/>
    </source>
</evidence>
<dbReference type="PROSITE" id="PS00107">
    <property type="entry name" value="PROTEIN_KINASE_ATP"/>
    <property type="match status" value="1"/>
</dbReference>
<dbReference type="PIRSF" id="PIRSF000654">
    <property type="entry name" value="Integrin-linked_kinase"/>
    <property type="match status" value="1"/>
</dbReference>
<protein>
    <recommendedName>
        <fullName evidence="2">non-specific serine/threonine protein kinase</fullName>
        <ecNumber evidence="2">2.7.11.1</ecNumber>
    </recommendedName>
</protein>
<dbReference type="Gene3D" id="1.10.510.10">
    <property type="entry name" value="Transferase(Phosphotransferase) domain 1"/>
    <property type="match status" value="1"/>
</dbReference>
<dbReference type="InterPro" id="IPR011009">
    <property type="entry name" value="Kinase-like_dom_sf"/>
</dbReference>
<evidence type="ECO:0000313" key="14">
    <source>
        <dbReference type="Proteomes" id="UP001620626"/>
    </source>
</evidence>
<evidence type="ECO:0000256" key="9">
    <source>
        <dbReference type="ARBA" id="ARBA00048679"/>
    </source>
</evidence>
<keyword evidence="4" id="KW-0808">Transferase</keyword>
<evidence type="ECO:0000256" key="8">
    <source>
        <dbReference type="ARBA" id="ARBA00047899"/>
    </source>
</evidence>
<dbReference type="AlphaFoldDB" id="A0ABD2IQV2"/>
<keyword evidence="7 10" id="KW-0067">ATP-binding</keyword>
<evidence type="ECO:0000256" key="7">
    <source>
        <dbReference type="ARBA" id="ARBA00022840"/>
    </source>
</evidence>
<gene>
    <name evidence="13" type="ORF">niasHT_038465</name>
</gene>
<dbReference type="InterPro" id="IPR017441">
    <property type="entry name" value="Protein_kinase_ATP_BS"/>
</dbReference>
<evidence type="ECO:0000313" key="13">
    <source>
        <dbReference type="EMBL" id="KAL3082399.1"/>
    </source>
</evidence>
<evidence type="ECO:0000256" key="10">
    <source>
        <dbReference type="PROSITE-ProRule" id="PRU10141"/>
    </source>
</evidence>
<feature type="domain" description="Protein kinase" evidence="12">
    <location>
        <begin position="9"/>
        <end position="266"/>
    </location>
</feature>
<dbReference type="PANTHER" id="PTHR44899:SF3">
    <property type="entry name" value="SERINE_THREONINE-PROTEIN KINASE NEK1"/>
    <property type="match status" value="1"/>
</dbReference>
<evidence type="ECO:0000256" key="6">
    <source>
        <dbReference type="ARBA" id="ARBA00022777"/>
    </source>
</evidence>
<dbReference type="PROSITE" id="PS50011">
    <property type="entry name" value="PROTEIN_KINASE_DOM"/>
    <property type="match status" value="1"/>
</dbReference>
<name>A0ABD2IQV2_9BILA</name>
<dbReference type="EC" id="2.7.11.1" evidence="2"/>
<comment type="catalytic activity">
    <reaction evidence="8">
        <text>L-threonyl-[protein] + ATP = O-phospho-L-threonyl-[protein] + ADP + H(+)</text>
        <dbReference type="Rhea" id="RHEA:46608"/>
        <dbReference type="Rhea" id="RHEA-COMP:11060"/>
        <dbReference type="Rhea" id="RHEA-COMP:11605"/>
        <dbReference type="ChEBI" id="CHEBI:15378"/>
        <dbReference type="ChEBI" id="CHEBI:30013"/>
        <dbReference type="ChEBI" id="CHEBI:30616"/>
        <dbReference type="ChEBI" id="CHEBI:61977"/>
        <dbReference type="ChEBI" id="CHEBI:456216"/>
        <dbReference type="EC" id="2.7.11.1"/>
    </reaction>
</comment>
<dbReference type="EMBL" id="JBICBT010001110">
    <property type="protein sequence ID" value="KAL3082399.1"/>
    <property type="molecule type" value="Genomic_DNA"/>
</dbReference>
<dbReference type="InterPro" id="IPR000719">
    <property type="entry name" value="Prot_kinase_dom"/>
</dbReference>
<dbReference type="Pfam" id="PF00069">
    <property type="entry name" value="Pkinase"/>
    <property type="match status" value="1"/>
</dbReference>
<dbReference type="PANTHER" id="PTHR44899">
    <property type="entry name" value="CAMK FAMILY PROTEIN KINASE"/>
    <property type="match status" value="1"/>
</dbReference>
<keyword evidence="5 10" id="KW-0547">Nucleotide-binding</keyword>
<comment type="catalytic activity">
    <reaction evidence="9">
        <text>L-seryl-[protein] + ATP = O-phospho-L-seryl-[protein] + ADP + H(+)</text>
        <dbReference type="Rhea" id="RHEA:17989"/>
        <dbReference type="Rhea" id="RHEA-COMP:9863"/>
        <dbReference type="Rhea" id="RHEA-COMP:11604"/>
        <dbReference type="ChEBI" id="CHEBI:15378"/>
        <dbReference type="ChEBI" id="CHEBI:29999"/>
        <dbReference type="ChEBI" id="CHEBI:30616"/>
        <dbReference type="ChEBI" id="CHEBI:83421"/>
        <dbReference type="ChEBI" id="CHEBI:456216"/>
        <dbReference type="EC" id="2.7.11.1"/>
    </reaction>
</comment>
<accession>A0ABD2IQV2</accession>
<evidence type="ECO:0000256" key="11">
    <source>
        <dbReference type="RuleBase" id="RU000304"/>
    </source>
</evidence>
<dbReference type="InterPro" id="IPR008271">
    <property type="entry name" value="Ser/Thr_kinase_AS"/>
</dbReference>
<evidence type="ECO:0000259" key="12">
    <source>
        <dbReference type="PROSITE" id="PS50011"/>
    </source>
</evidence>
<organism evidence="13 14">
    <name type="scientific">Heterodera trifolii</name>
    <dbReference type="NCBI Taxonomy" id="157864"/>
    <lineage>
        <taxon>Eukaryota</taxon>
        <taxon>Metazoa</taxon>
        <taxon>Ecdysozoa</taxon>
        <taxon>Nematoda</taxon>
        <taxon>Chromadorea</taxon>
        <taxon>Rhabditida</taxon>
        <taxon>Tylenchina</taxon>
        <taxon>Tylenchomorpha</taxon>
        <taxon>Tylenchoidea</taxon>
        <taxon>Heteroderidae</taxon>
        <taxon>Heteroderinae</taxon>
        <taxon>Heterodera</taxon>
    </lineage>
</organism>
<evidence type="ECO:0000256" key="4">
    <source>
        <dbReference type="ARBA" id="ARBA00022679"/>
    </source>
</evidence>
<comment type="similarity">
    <text evidence="1">Belongs to the protein kinase superfamily. NEK Ser/Thr protein kinase family. NIMA subfamily.</text>
</comment>
<keyword evidence="6" id="KW-0418">Kinase</keyword>
<keyword evidence="3 11" id="KW-0723">Serine/threonine-protein kinase</keyword>
<dbReference type="PROSITE" id="PS00108">
    <property type="entry name" value="PROTEIN_KINASE_ST"/>
    <property type="match status" value="1"/>
</dbReference>
<evidence type="ECO:0000256" key="1">
    <source>
        <dbReference type="ARBA" id="ARBA00010886"/>
    </source>
</evidence>
<evidence type="ECO:0000256" key="3">
    <source>
        <dbReference type="ARBA" id="ARBA00022527"/>
    </source>
</evidence>
<sequence>MSNQSHSQFTMLSQIGSGSFGKCFLCKRVADGAQMVLKKVPISDESKNEARLHSLISHPNVVRTFESYLSQRSIYIVLEHMAGGNLHEHIKRNEAEEFKDEDILSITAQLTAALEHIHQLRIIHRDVKPRNVLLSEDWRTAKLCDFGIALKLADGQKAKGRFGEVGTINYMAPEILEGREYDFKCDIWSLGCIVYELVERKKAFPGCQELSVFHKICSGIIAYPPASSSKLIGLIKALLSASECVRPSASEVLTLLEDTARSLPLTVSF</sequence>
<feature type="binding site" evidence="10">
    <location>
        <position position="38"/>
    </location>
    <ligand>
        <name>ATP</name>
        <dbReference type="ChEBI" id="CHEBI:30616"/>
    </ligand>
</feature>
<comment type="caution">
    <text evidence="13">The sequence shown here is derived from an EMBL/GenBank/DDBJ whole genome shotgun (WGS) entry which is preliminary data.</text>
</comment>